<protein>
    <submittedName>
        <fullName evidence="3">UDP-N-acetyl glucosamine 2-epimerase</fullName>
    </submittedName>
</protein>
<keyword evidence="1" id="KW-0413">Isomerase</keyword>
<dbReference type="InterPro" id="IPR003331">
    <property type="entry name" value="UDP_GlcNAc_Epimerase_2_dom"/>
</dbReference>
<evidence type="ECO:0000313" key="3">
    <source>
        <dbReference type="EMBL" id="QEX21444.1"/>
    </source>
</evidence>
<dbReference type="CDD" id="cd03786">
    <property type="entry name" value="GTB_UDP-GlcNAc_2-Epimerase"/>
    <property type="match status" value="1"/>
</dbReference>
<accession>A0A5J6MWB4</accession>
<reference evidence="3 4" key="1">
    <citation type="submission" date="2019-08" db="EMBL/GenBank/DDBJ databases">
        <title>Hyperibacter terrae gen. nov., sp. nov. and Hyperibacter viscosus sp. nov., two new members in the family Rhodospirillaceae isolated from the rhizosphere of Hypericum perforatum.</title>
        <authorList>
            <person name="Noviana Z."/>
        </authorList>
    </citation>
    <scope>NUCLEOTIDE SEQUENCE [LARGE SCALE GENOMIC DNA]</scope>
    <source>
        <strain evidence="3 4">R5959</strain>
    </source>
</reference>
<evidence type="ECO:0000313" key="4">
    <source>
        <dbReference type="Proteomes" id="UP000325797"/>
    </source>
</evidence>
<dbReference type="EMBL" id="CP042582">
    <property type="protein sequence ID" value="QEX21444.1"/>
    <property type="molecule type" value="Genomic_DNA"/>
</dbReference>
<name>A0A5J6MWB4_9PROT</name>
<dbReference type="Proteomes" id="UP000325797">
    <property type="component" value="Chromosome"/>
</dbReference>
<dbReference type="Gene3D" id="3.40.50.2000">
    <property type="entry name" value="Glycogen Phosphorylase B"/>
    <property type="match status" value="2"/>
</dbReference>
<feature type="domain" description="UDP-N-acetylglucosamine 2-epimerase" evidence="2">
    <location>
        <begin position="27"/>
        <end position="354"/>
    </location>
</feature>
<sequence>MKIVTILGTRPEIIRLSLIIPRLDRLCDHRLVHTGQNFDPRLSDIFFSELGVRSPDHRLGIESSSFGRQAGLILERVETLLAQERPDRLLVLGDTNSALSAIVAKRMGIPVFHMEAGNRCHDDRVPEEVNRRLIDQVSDVLMPYTERSRRNLAREGVPEERIYVTGNPIFEVLQHFEPAIAASTALDRMDLSPGKFLLATLHRAENTDEPVRLARLMEGLERIAATTGFPVILSAHPRLRSRLEGGGIAPGAGIRPCEPFGFFDFVALEKAAHCVLTDSGTVQEECAILGLRNVTLRDTTERPETLESGSNILAGSEPGDMLRAVQAALDGPVDGSAPAEYRRPNVSQTVTRIVTGYLRPSWGRA</sequence>
<evidence type="ECO:0000256" key="1">
    <source>
        <dbReference type="RuleBase" id="RU003513"/>
    </source>
</evidence>
<comment type="similarity">
    <text evidence="1">Belongs to the UDP-N-acetylglucosamine 2-epimerase family.</text>
</comment>
<dbReference type="AlphaFoldDB" id="A0A5J6MWB4"/>
<dbReference type="SUPFAM" id="SSF53756">
    <property type="entry name" value="UDP-Glycosyltransferase/glycogen phosphorylase"/>
    <property type="match status" value="1"/>
</dbReference>
<proteinExistence type="inferred from homology"/>
<dbReference type="PANTHER" id="PTHR43174:SF1">
    <property type="entry name" value="UDP-N-ACETYLGLUCOSAMINE 2-EPIMERASE"/>
    <property type="match status" value="1"/>
</dbReference>
<dbReference type="PANTHER" id="PTHR43174">
    <property type="entry name" value="UDP-N-ACETYLGLUCOSAMINE 2-EPIMERASE"/>
    <property type="match status" value="1"/>
</dbReference>
<dbReference type="KEGG" id="hadh:FRZ61_13690"/>
<dbReference type="RefSeq" id="WP_151115977.1">
    <property type="nucleotide sequence ID" value="NZ_CP042582.1"/>
</dbReference>
<gene>
    <name evidence="3" type="ORF">FRZ61_13690</name>
</gene>
<dbReference type="GO" id="GO:0016853">
    <property type="term" value="F:isomerase activity"/>
    <property type="evidence" value="ECO:0007669"/>
    <property type="project" value="UniProtKB-KW"/>
</dbReference>
<dbReference type="OrthoDB" id="9803238at2"/>
<keyword evidence="4" id="KW-1185">Reference proteome</keyword>
<dbReference type="InterPro" id="IPR029767">
    <property type="entry name" value="WecB-like"/>
</dbReference>
<evidence type="ECO:0000259" key="2">
    <source>
        <dbReference type="Pfam" id="PF02350"/>
    </source>
</evidence>
<organism evidence="3 4">
    <name type="scientific">Hypericibacter adhaerens</name>
    <dbReference type="NCBI Taxonomy" id="2602016"/>
    <lineage>
        <taxon>Bacteria</taxon>
        <taxon>Pseudomonadati</taxon>
        <taxon>Pseudomonadota</taxon>
        <taxon>Alphaproteobacteria</taxon>
        <taxon>Rhodospirillales</taxon>
        <taxon>Dongiaceae</taxon>
        <taxon>Hypericibacter</taxon>
    </lineage>
</organism>
<dbReference type="NCBIfam" id="TIGR00236">
    <property type="entry name" value="wecB"/>
    <property type="match status" value="1"/>
</dbReference>
<dbReference type="Pfam" id="PF02350">
    <property type="entry name" value="Epimerase_2"/>
    <property type="match status" value="1"/>
</dbReference>